<accession>A0A4Y7JJW7</accession>
<keyword evidence="2" id="KW-1185">Reference proteome</keyword>
<evidence type="ECO:0000313" key="1">
    <source>
        <dbReference type="EMBL" id="RZC61373.1"/>
    </source>
</evidence>
<name>A0A4Y7JJW7_PAPSO</name>
<dbReference type="Proteomes" id="UP000316621">
    <property type="component" value="Chromosome 5"/>
</dbReference>
<protein>
    <submittedName>
        <fullName evidence="1">Uncharacterized protein</fullName>
    </submittedName>
</protein>
<dbReference type="AlphaFoldDB" id="A0A4Y7JJW7"/>
<reference evidence="1 2" key="1">
    <citation type="journal article" date="2018" name="Science">
        <title>The opium poppy genome and morphinan production.</title>
        <authorList>
            <person name="Guo L."/>
            <person name="Winzer T."/>
            <person name="Yang X."/>
            <person name="Li Y."/>
            <person name="Ning Z."/>
            <person name="He Z."/>
            <person name="Teodor R."/>
            <person name="Lu Y."/>
            <person name="Bowser T.A."/>
            <person name="Graham I.A."/>
            <person name="Ye K."/>
        </authorList>
    </citation>
    <scope>NUCLEOTIDE SEQUENCE [LARGE SCALE GENOMIC DNA]</scope>
    <source>
        <strain evidence="2">cv. HN1</strain>
        <tissue evidence="1">Leaves</tissue>
    </source>
</reference>
<dbReference type="EMBL" id="CM010719">
    <property type="protein sequence ID" value="RZC61373.1"/>
    <property type="molecule type" value="Genomic_DNA"/>
</dbReference>
<sequence>MASIYIFKAHFDNSTLTIFKDIAFGRDQHTHYHCKYRLTRDKSDGVVRSVYACTFRTLQVKTTLMV</sequence>
<dbReference type="Gramene" id="RZC61373">
    <property type="protein sequence ID" value="RZC61373"/>
    <property type="gene ID" value="C5167_023130"/>
</dbReference>
<organism evidence="1 2">
    <name type="scientific">Papaver somniferum</name>
    <name type="common">Opium poppy</name>
    <dbReference type="NCBI Taxonomy" id="3469"/>
    <lineage>
        <taxon>Eukaryota</taxon>
        <taxon>Viridiplantae</taxon>
        <taxon>Streptophyta</taxon>
        <taxon>Embryophyta</taxon>
        <taxon>Tracheophyta</taxon>
        <taxon>Spermatophyta</taxon>
        <taxon>Magnoliopsida</taxon>
        <taxon>Ranunculales</taxon>
        <taxon>Papaveraceae</taxon>
        <taxon>Papaveroideae</taxon>
        <taxon>Papaver</taxon>
    </lineage>
</organism>
<proteinExistence type="predicted"/>
<gene>
    <name evidence="1" type="ORF">C5167_023130</name>
</gene>
<evidence type="ECO:0000313" key="2">
    <source>
        <dbReference type="Proteomes" id="UP000316621"/>
    </source>
</evidence>